<comment type="caution">
    <text evidence="1">The sequence shown here is derived from an EMBL/GenBank/DDBJ whole genome shotgun (WGS) entry which is preliminary data.</text>
</comment>
<proteinExistence type="predicted"/>
<dbReference type="EMBL" id="JANSHE010001458">
    <property type="protein sequence ID" value="KAJ3002602.1"/>
    <property type="molecule type" value="Genomic_DNA"/>
</dbReference>
<dbReference type="Proteomes" id="UP001144978">
    <property type="component" value="Unassembled WGS sequence"/>
</dbReference>
<protein>
    <submittedName>
        <fullName evidence="1">Uncharacterized protein</fullName>
    </submittedName>
</protein>
<evidence type="ECO:0000313" key="1">
    <source>
        <dbReference type="EMBL" id="KAJ3002602.1"/>
    </source>
</evidence>
<gene>
    <name evidence="1" type="ORF">NUW54_g5759</name>
</gene>
<name>A0ACC1PVR2_9APHY</name>
<keyword evidence="2" id="KW-1185">Reference proteome</keyword>
<reference evidence="1" key="1">
    <citation type="submission" date="2022-08" db="EMBL/GenBank/DDBJ databases">
        <title>Genome Sequence of Pycnoporus sanguineus.</title>
        <authorList>
            <person name="Buettner E."/>
        </authorList>
    </citation>
    <scope>NUCLEOTIDE SEQUENCE</scope>
    <source>
        <strain evidence="1">CG-C14</strain>
    </source>
</reference>
<accession>A0ACC1PVR2</accession>
<organism evidence="1 2">
    <name type="scientific">Trametes sanguinea</name>
    <dbReference type="NCBI Taxonomy" id="158606"/>
    <lineage>
        <taxon>Eukaryota</taxon>
        <taxon>Fungi</taxon>
        <taxon>Dikarya</taxon>
        <taxon>Basidiomycota</taxon>
        <taxon>Agaricomycotina</taxon>
        <taxon>Agaricomycetes</taxon>
        <taxon>Polyporales</taxon>
        <taxon>Polyporaceae</taxon>
        <taxon>Trametes</taxon>
    </lineage>
</organism>
<sequence length="108" mass="11582">MRMQPYDGEVHGHASAERTPSSLRSRMLACRPSQKQQLREGESPTEKIPCQCLLGQPEGFSLPKQQPQVRARDKRGNESSTKHPLLGGCGRTIDPGAGASTGGAVTTV</sequence>
<evidence type="ECO:0000313" key="2">
    <source>
        <dbReference type="Proteomes" id="UP001144978"/>
    </source>
</evidence>